<dbReference type="GO" id="GO:0022625">
    <property type="term" value="C:cytosolic large ribosomal subunit"/>
    <property type="evidence" value="ECO:0007669"/>
    <property type="project" value="TreeGrafter"/>
</dbReference>
<dbReference type="AlphaFoldDB" id="A0A7V3YFD9"/>
<evidence type="ECO:0000256" key="6">
    <source>
        <dbReference type="RuleBase" id="RU000568"/>
    </source>
</evidence>
<evidence type="ECO:0000256" key="5">
    <source>
        <dbReference type="HAMAP-Rule" id="MF_00514"/>
    </source>
</evidence>
<dbReference type="InterPro" id="IPR037229">
    <property type="entry name" value="Ribosomal_bL35_sf"/>
</dbReference>
<reference evidence="8" key="1">
    <citation type="journal article" date="2020" name="mSystems">
        <title>Genome- and Community-Level Interaction Insights into Carbon Utilization and Element Cycling Functions of Hydrothermarchaeota in Hydrothermal Sediment.</title>
        <authorList>
            <person name="Zhou Z."/>
            <person name="Liu Y."/>
            <person name="Xu W."/>
            <person name="Pan J."/>
            <person name="Luo Z.H."/>
            <person name="Li M."/>
        </authorList>
    </citation>
    <scope>NUCLEOTIDE SEQUENCE [LARGE SCALE GENOMIC DNA]</scope>
    <source>
        <strain evidence="8">SpSt-747</strain>
    </source>
</reference>
<dbReference type="EMBL" id="DTFV01000033">
    <property type="protein sequence ID" value="HGI30063.1"/>
    <property type="molecule type" value="Genomic_DNA"/>
</dbReference>
<dbReference type="HAMAP" id="MF_00514">
    <property type="entry name" value="Ribosomal_bL35"/>
    <property type="match status" value="1"/>
</dbReference>
<organism evidence="8">
    <name type="scientific">Candidatus Caldatribacterium californiense</name>
    <dbReference type="NCBI Taxonomy" id="1454726"/>
    <lineage>
        <taxon>Bacteria</taxon>
        <taxon>Pseudomonadati</taxon>
        <taxon>Atribacterota</taxon>
        <taxon>Atribacteria</taxon>
        <taxon>Atribacterales</taxon>
        <taxon>Candidatus Caldatribacteriaceae</taxon>
        <taxon>Candidatus Caldatribacterium</taxon>
    </lineage>
</organism>
<protein>
    <recommendedName>
        <fullName evidence="4 5">Large ribosomal subunit protein bL35</fullName>
    </recommendedName>
</protein>
<dbReference type="Pfam" id="PF01632">
    <property type="entry name" value="Ribosomal_L35p"/>
    <property type="match status" value="1"/>
</dbReference>
<dbReference type="InterPro" id="IPR021137">
    <property type="entry name" value="Ribosomal_bL35-like"/>
</dbReference>
<dbReference type="PANTHER" id="PTHR33343:SF1">
    <property type="entry name" value="LARGE RIBOSOMAL SUBUNIT PROTEIN BL35M"/>
    <property type="match status" value="1"/>
</dbReference>
<evidence type="ECO:0000256" key="7">
    <source>
        <dbReference type="SAM" id="MobiDB-lite"/>
    </source>
</evidence>
<dbReference type="InterPro" id="IPR018265">
    <property type="entry name" value="Ribosomal_bL35_CS"/>
</dbReference>
<comment type="caution">
    <text evidence="8">The sequence shown here is derived from an EMBL/GenBank/DDBJ whole genome shotgun (WGS) entry which is preliminary data.</text>
</comment>
<evidence type="ECO:0000256" key="3">
    <source>
        <dbReference type="ARBA" id="ARBA00023274"/>
    </source>
</evidence>
<dbReference type="NCBIfam" id="TIGR00001">
    <property type="entry name" value="rpmI_bact"/>
    <property type="match status" value="1"/>
</dbReference>
<comment type="similarity">
    <text evidence="1 5 6">Belongs to the bacterial ribosomal protein bL35 family.</text>
</comment>
<proteinExistence type="inferred from homology"/>
<evidence type="ECO:0000256" key="2">
    <source>
        <dbReference type="ARBA" id="ARBA00022980"/>
    </source>
</evidence>
<dbReference type="Gene3D" id="4.10.410.60">
    <property type="match status" value="1"/>
</dbReference>
<sequence>MPKMKTHRGAAKRFKITAHGKIKRSQAGKSHLLAHKERKRKRRLRKTIVLTPVEAKRIKSLLPYA</sequence>
<evidence type="ECO:0000256" key="4">
    <source>
        <dbReference type="ARBA" id="ARBA00071664"/>
    </source>
</evidence>
<dbReference type="PANTHER" id="PTHR33343">
    <property type="entry name" value="54S RIBOSOMAL PROTEIN BL35M"/>
    <property type="match status" value="1"/>
</dbReference>
<dbReference type="FunFam" id="4.10.410.60:FF:000001">
    <property type="entry name" value="50S ribosomal protein L35"/>
    <property type="match status" value="1"/>
</dbReference>
<dbReference type="PRINTS" id="PR00064">
    <property type="entry name" value="RIBOSOMALL35"/>
</dbReference>
<keyword evidence="3 5" id="KW-0687">Ribonucleoprotein</keyword>
<name>A0A7V3YFD9_9BACT</name>
<dbReference type="SUPFAM" id="SSF143034">
    <property type="entry name" value="L35p-like"/>
    <property type="match status" value="1"/>
</dbReference>
<evidence type="ECO:0000313" key="8">
    <source>
        <dbReference type="EMBL" id="HGI30063.1"/>
    </source>
</evidence>
<gene>
    <name evidence="5" type="primary">rpmI</name>
    <name evidence="8" type="ORF">ENV30_01930</name>
</gene>
<dbReference type="GO" id="GO:0006412">
    <property type="term" value="P:translation"/>
    <property type="evidence" value="ECO:0007669"/>
    <property type="project" value="UniProtKB-UniRule"/>
</dbReference>
<keyword evidence="2 5" id="KW-0689">Ribosomal protein</keyword>
<accession>A0A7V3YFD9</accession>
<dbReference type="InterPro" id="IPR001706">
    <property type="entry name" value="Ribosomal_bL35"/>
</dbReference>
<evidence type="ECO:0000256" key="1">
    <source>
        <dbReference type="ARBA" id="ARBA00006598"/>
    </source>
</evidence>
<dbReference type="PROSITE" id="PS00936">
    <property type="entry name" value="RIBOSOMAL_L35"/>
    <property type="match status" value="1"/>
</dbReference>
<feature type="region of interest" description="Disordered" evidence="7">
    <location>
        <begin position="20"/>
        <end position="40"/>
    </location>
</feature>
<dbReference type="GO" id="GO:0003735">
    <property type="term" value="F:structural constituent of ribosome"/>
    <property type="evidence" value="ECO:0007669"/>
    <property type="project" value="InterPro"/>
</dbReference>